<protein>
    <submittedName>
        <fullName evidence="4">5955_t:CDS:1</fullName>
    </submittedName>
</protein>
<dbReference type="EMBL" id="CAJVPS010000738">
    <property type="protein sequence ID" value="CAG8505894.1"/>
    <property type="molecule type" value="Genomic_DNA"/>
</dbReference>
<proteinExistence type="predicted"/>
<evidence type="ECO:0000313" key="4">
    <source>
        <dbReference type="EMBL" id="CAG8505894.1"/>
    </source>
</evidence>
<keyword evidence="3" id="KW-0732">Signal</keyword>
<feature type="chain" id="PRO_5040189914" evidence="3">
    <location>
        <begin position="30"/>
        <end position="516"/>
    </location>
</feature>
<dbReference type="OrthoDB" id="2409526at2759"/>
<sequence>MNVNLQRQLPTIFAFFLILSIILLKDVDASSLPVQGHCSVTYKDRIYIFGGSLNDLSSPQNCFLSIQAPFDIVTTNNSSSGDNLEWTVEEQKGSTCVSYAACVTTSSGYLLVIGGIQSWNNNTSSQTFQIYDFNAAQWVESSKKLDEPYPGASYGPSATFLSTNLLFIYGGNTLNLSEVSFQSTALFLDISGEKWYWTKKNRSSKIDETDASYSGIISVNSNTWIFGGSVYSQVHKNLSNSDKIYTFNTDKQWIPANVSLPLAVEQSAIGLRKKTLFVVGYSNETLLVWSFDLVSQKFVEVSRNTSISVQKFAHTQFPGSDALMLHGNFCPKDETKELCSTTGNGVGGGVVLIAISIGIVFCIRKRRKNHRTKKPKTNQQQQTQDENESGGDDILPTVVREPSSSQINTSSSILSTEIDPFSYRSSQHTSHARGSIGSRTISPTSFRPEISSLTGESPKDSQIMDDLPLPPPPVADHYAGRSSIGQQHGTANLDNLPMSFYSHENGNSSPPREYNL</sequence>
<comment type="caution">
    <text evidence="4">The sequence shown here is derived from an EMBL/GenBank/DDBJ whole genome shotgun (WGS) entry which is preliminary data.</text>
</comment>
<keyword evidence="2" id="KW-0812">Transmembrane</keyword>
<feature type="compositionally biased region" description="Polar residues" evidence="1">
    <location>
        <begin position="437"/>
        <end position="455"/>
    </location>
</feature>
<dbReference type="GO" id="GO:0005737">
    <property type="term" value="C:cytoplasm"/>
    <property type="evidence" value="ECO:0007669"/>
    <property type="project" value="TreeGrafter"/>
</dbReference>
<gene>
    <name evidence="4" type="ORF">ALEPTO_LOCUS3720</name>
</gene>
<feature type="signal peptide" evidence="3">
    <location>
        <begin position="1"/>
        <end position="29"/>
    </location>
</feature>
<dbReference type="AlphaFoldDB" id="A0A9N9F2S1"/>
<evidence type="ECO:0000256" key="3">
    <source>
        <dbReference type="SAM" id="SignalP"/>
    </source>
</evidence>
<feature type="compositionally biased region" description="Low complexity" evidence="1">
    <location>
        <begin position="403"/>
        <end position="416"/>
    </location>
</feature>
<feature type="transmembrane region" description="Helical" evidence="2">
    <location>
        <begin position="345"/>
        <end position="363"/>
    </location>
</feature>
<feature type="compositionally biased region" description="Polar residues" evidence="1">
    <location>
        <begin position="483"/>
        <end position="493"/>
    </location>
</feature>
<keyword evidence="2" id="KW-1133">Transmembrane helix</keyword>
<evidence type="ECO:0000256" key="2">
    <source>
        <dbReference type="SAM" id="Phobius"/>
    </source>
</evidence>
<dbReference type="SUPFAM" id="SSF117281">
    <property type="entry name" value="Kelch motif"/>
    <property type="match status" value="1"/>
</dbReference>
<dbReference type="PANTHER" id="PTHR46461:SF1">
    <property type="entry name" value="KELCH DOMAIN-CONTAINING PROTEIN 3"/>
    <property type="match status" value="1"/>
</dbReference>
<accession>A0A9N9F2S1</accession>
<dbReference type="PANTHER" id="PTHR46461">
    <property type="entry name" value="KELCH DOMAIN-CONTAINING PROTEIN 3"/>
    <property type="match status" value="1"/>
</dbReference>
<name>A0A9N9F2S1_9GLOM</name>
<evidence type="ECO:0000313" key="5">
    <source>
        <dbReference type="Proteomes" id="UP000789508"/>
    </source>
</evidence>
<evidence type="ECO:0000256" key="1">
    <source>
        <dbReference type="SAM" id="MobiDB-lite"/>
    </source>
</evidence>
<dbReference type="InterPro" id="IPR015915">
    <property type="entry name" value="Kelch-typ_b-propeller"/>
</dbReference>
<keyword evidence="2" id="KW-0472">Membrane</keyword>
<organism evidence="4 5">
    <name type="scientific">Ambispora leptoticha</name>
    <dbReference type="NCBI Taxonomy" id="144679"/>
    <lineage>
        <taxon>Eukaryota</taxon>
        <taxon>Fungi</taxon>
        <taxon>Fungi incertae sedis</taxon>
        <taxon>Mucoromycota</taxon>
        <taxon>Glomeromycotina</taxon>
        <taxon>Glomeromycetes</taxon>
        <taxon>Archaeosporales</taxon>
        <taxon>Ambisporaceae</taxon>
        <taxon>Ambispora</taxon>
    </lineage>
</organism>
<dbReference type="GO" id="GO:0003682">
    <property type="term" value="F:chromatin binding"/>
    <property type="evidence" value="ECO:0007669"/>
    <property type="project" value="InterPro"/>
</dbReference>
<keyword evidence="5" id="KW-1185">Reference proteome</keyword>
<dbReference type="InterPro" id="IPR052637">
    <property type="entry name" value="KLHDC3-like"/>
</dbReference>
<dbReference type="Pfam" id="PF24681">
    <property type="entry name" value="Kelch_KLHDC2_KLHL20_DRC7"/>
    <property type="match status" value="1"/>
</dbReference>
<feature type="region of interest" description="Disordered" evidence="1">
    <location>
        <begin position="369"/>
        <end position="516"/>
    </location>
</feature>
<dbReference type="Proteomes" id="UP000789508">
    <property type="component" value="Unassembled WGS sequence"/>
</dbReference>
<reference evidence="4" key="1">
    <citation type="submission" date="2021-06" db="EMBL/GenBank/DDBJ databases">
        <authorList>
            <person name="Kallberg Y."/>
            <person name="Tangrot J."/>
            <person name="Rosling A."/>
        </authorList>
    </citation>
    <scope>NUCLEOTIDE SEQUENCE</scope>
    <source>
        <strain evidence="4">FL130A</strain>
    </source>
</reference>
<dbReference type="Gene3D" id="2.120.10.80">
    <property type="entry name" value="Kelch-type beta propeller"/>
    <property type="match status" value="2"/>
</dbReference>